<evidence type="ECO:0000256" key="15">
    <source>
        <dbReference type="PIRNR" id="PIRNR004491"/>
    </source>
</evidence>
<dbReference type="GO" id="GO:0003919">
    <property type="term" value="F:FMN adenylyltransferase activity"/>
    <property type="evidence" value="ECO:0007669"/>
    <property type="project" value="UniProtKB-UniRule"/>
</dbReference>
<dbReference type="Gene3D" id="2.40.30.30">
    <property type="entry name" value="Riboflavin kinase-like"/>
    <property type="match status" value="1"/>
</dbReference>
<evidence type="ECO:0000256" key="8">
    <source>
        <dbReference type="ARBA" id="ARBA00022741"/>
    </source>
</evidence>
<evidence type="ECO:0000256" key="9">
    <source>
        <dbReference type="ARBA" id="ARBA00022777"/>
    </source>
</evidence>
<keyword evidence="11 15" id="KW-0067">ATP-binding</keyword>
<protein>
    <recommendedName>
        <fullName evidence="15">Riboflavin biosynthesis protein</fullName>
    </recommendedName>
    <domain>
        <recommendedName>
            <fullName evidence="15">Riboflavin kinase</fullName>
            <ecNumber evidence="15">2.7.1.26</ecNumber>
        </recommendedName>
        <alternativeName>
            <fullName evidence="15">Flavokinase</fullName>
        </alternativeName>
    </domain>
    <domain>
        <recommendedName>
            <fullName evidence="15">FMN adenylyltransferase</fullName>
            <ecNumber evidence="15">2.7.7.2</ecNumber>
        </recommendedName>
        <alternativeName>
            <fullName evidence="15">FAD pyrophosphorylase</fullName>
        </alternativeName>
        <alternativeName>
            <fullName evidence="15">FAD synthase</fullName>
        </alternativeName>
    </domain>
</protein>
<dbReference type="GO" id="GO:0009231">
    <property type="term" value="P:riboflavin biosynthetic process"/>
    <property type="evidence" value="ECO:0007669"/>
    <property type="project" value="InterPro"/>
</dbReference>
<evidence type="ECO:0000256" key="6">
    <source>
        <dbReference type="ARBA" id="ARBA00022679"/>
    </source>
</evidence>
<dbReference type="SUPFAM" id="SSF82114">
    <property type="entry name" value="Riboflavin kinase-like"/>
    <property type="match status" value="1"/>
</dbReference>
<keyword evidence="8 15" id="KW-0547">Nucleotide-binding</keyword>
<dbReference type="InterPro" id="IPR015865">
    <property type="entry name" value="Riboflavin_kinase_bac/euk"/>
</dbReference>
<dbReference type="EC" id="2.7.7.2" evidence="15"/>
<name>A0A1Y0VW87_PEDPE</name>
<dbReference type="EMBL" id="CP021474">
    <property type="protein sequence ID" value="ARW19838.1"/>
    <property type="molecule type" value="Genomic_DNA"/>
</dbReference>
<dbReference type="GO" id="GO:0006747">
    <property type="term" value="P:FAD biosynthetic process"/>
    <property type="evidence" value="ECO:0007669"/>
    <property type="project" value="UniProtKB-UniRule"/>
</dbReference>
<evidence type="ECO:0000256" key="11">
    <source>
        <dbReference type="ARBA" id="ARBA00022840"/>
    </source>
</evidence>
<keyword evidence="6 15" id="KW-0808">Transferase</keyword>
<dbReference type="InterPro" id="IPR004821">
    <property type="entry name" value="Cyt_trans-like"/>
</dbReference>
<evidence type="ECO:0000256" key="10">
    <source>
        <dbReference type="ARBA" id="ARBA00022827"/>
    </source>
</evidence>
<evidence type="ECO:0000259" key="16">
    <source>
        <dbReference type="SMART" id="SM00904"/>
    </source>
</evidence>
<comment type="catalytic activity">
    <reaction evidence="13 15">
        <text>riboflavin + ATP = FMN + ADP + H(+)</text>
        <dbReference type="Rhea" id="RHEA:14357"/>
        <dbReference type="ChEBI" id="CHEBI:15378"/>
        <dbReference type="ChEBI" id="CHEBI:30616"/>
        <dbReference type="ChEBI" id="CHEBI:57986"/>
        <dbReference type="ChEBI" id="CHEBI:58210"/>
        <dbReference type="ChEBI" id="CHEBI:456216"/>
        <dbReference type="EC" id="2.7.1.26"/>
    </reaction>
</comment>
<dbReference type="EC" id="2.7.1.26" evidence="15"/>
<dbReference type="SUPFAM" id="SSF52374">
    <property type="entry name" value="Nucleotidylyl transferase"/>
    <property type="match status" value="1"/>
</dbReference>
<evidence type="ECO:0000313" key="18">
    <source>
        <dbReference type="Proteomes" id="UP000196118"/>
    </source>
</evidence>
<dbReference type="Gene3D" id="3.40.50.620">
    <property type="entry name" value="HUPs"/>
    <property type="match status" value="1"/>
</dbReference>
<comment type="function">
    <text evidence="1">Catalyzes the phosphorylation of riboflavin to FMN followed by the adenylation of FMN to FAD.</text>
</comment>
<feature type="domain" description="Riboflavin kinase" evidence="16">
    <location>
        <begin position="187"/>
        <end position="312"/>
    </location>
</feature>
<dbReference type="PANTHER" id="PTHR22749">
    <property type="entry name" value="RIBOFLAVIN KINASE/FMN ADENYLYLTRANSFERASE"/>
    <property type="match status" value="1"/>
</dbReference>
<dbReference type="PANTHER" id="PTHR22749:SF6">
    <property type="entry name" value="RIBOFLAVIN KINASE"/>
    <property type="match status" value="1"/>
</dbReference>
<evidence type="ECO:0000256" key="2">
    <source>
        <dbReference type="ARBA" id="ARBA00004726"/>
    </source>
</evidence>
<dbReference type="AlphaFoldDB" id="A0A1Y0VW87"/>
<dbReference type="FunFam" id="3.40.50.620:FF:000021">
    <property type="entry name" value="Riboflavin biosynthesis protein"/>
    <property type="match status" value="1"/>
</dbReference>
<evidence type="ECO:0000256" key="12">
    <source>
        <dbReference type="ARBA" id="ARBA00023268"/>
    </source>
</evidence>
<keyword evidence="5 15" id="KW-0288">FMN</keyword>
<dbReference type="Pfam" id="PF01687">
    <property type="entry name" value="Flavokinase"/>
    <property type="match status" value="1"/>
</dbReference>
<sequence>MQIVRIHHPYSKKIIPAEPVALALGFFDGVHRGHQAVIKQACQKAREQHLKVAAMTFNHHASVVFEQDRNFSPLSYLTSVERKAELMRELGVDILYVVDFTSAFGSLNPEDFVQQYMVDLNAKVVVAGFDYTFGPAELANMDILPALAQGRFEVIKVPKIILKNDKIGSGKIREMVSLGNIDDANAYLGYAFQTSGVVVHGEARGRELGFPTANIVSNENQITPGIGIYVVEIKVGDRWYKGMASVGKNVVFGEGRPVTTEINILDFKEAIYGETVKVKWYHRLRGEIKFDSVNALIEQLHQDEADTREFFNKL</sequence>
<evidence type="ECO:0000256" key="1">
    <source>
        <dbReference type="ARBA" id="ARBA00002121"/>
    </source>
</evidence>
<dbReference type="FunFam" id="2.40.30.30:FF:000003">
    <property type="entry name" value="Riboflavin biosynthesis protein"/>
    <property type="match status" value="1"/>
</dbReference>
<keyword evidence="9 15" id="KW-0418">Kinase</keyword>
<comment type="pathway">
    <text evidence="3 15">Cofactor biosynthesis; FMN biosynthesis; FMN from riboflavin (ATP route): step 1/1.</text>
</comment>
<comment type="similarity">
    <text evidence="15">Belongs to the ribF family.</text>
</comment>
<organism evidence="17 18">
    <name type="scientific">Pediococcus pentosaceus</name>
    <dbReference type="NCBI Taxonomy" id="1255"/>
    <lineage>
        <taxon>Bacteria</taxon>
        <taxon>Bacillati</taxon>
        <taxon>Bacillota</taxon>
        <taxon>Bacilli</taxon>
        <taxon>Lactobacillales</taxon>
        <taxon>Lactobacillaceae</taxon>
        <taxon>Pediococcus</taxon>
    </lineage>
</organism>
<dbReference type="UniPathway" id="UPA00277">
    <property type="reaction ID" value="UER00407"/>
</dbReference>
<dbReference type="GO" id="GO:0005524">
    <property type="term" value="F:ATP binding"/>
    <property type="evidence" value="ECO:0007669"/>
    <property type="project" value="UniProtKB-UniRule"/>
</dbReference>
<dbReference type="InterPro" id="IPR015864">
    <property type="entry name" value="FAD_synthase"/>
</dbReference>
<comment type="pathway">
    <text evidence="2 15">Cofactor biosynthesis; FAD biosynthesis; FAD from FMN: step 1/1.</text>
</comment>
<dbReference type="SMART" id="SM00904">
    <property type="entry name" value="Flavokinase"/>
    <property type="match status" value="1"/>
</dbReference>
<dbReference type="InterPro" id="IPR023468">
    <property type="entry name" value="Riboflavin_kinase"/>
</dbReference>
<keyword evidence="12" id="KW-0511">Multifunctional enzyme</keyword>
<dbReference type="InterPro" id="IPR002606">
    <property type="entry name" value="Riboflavin_kinase_bac"/>
</dbReference>
<dbReference type="GO" id="GO:0008531">
    <property type="term" value="F:riboflavin kinase activity"/>
    <property type="evidence" value="ECO:0007669"/>
    <property type="project" value="UniProtKB-UniRule"/>
</dbReference>
<accession>A0A1Y0VW87</accession>
<comment type="catalytic activity">
    <reaction evidence="14 15">
        <text>FMN + ATP + H(+) = FAD + diphosphate</text>
        <dbReference type="Rhea" id="RHEA:17237"/>
        <dbReference type="ChEBI" id="CHEBI:15378"/>
        <dbReference type="ChEBI" id="CHEBI:30616"/>
        <dbReference type="ChEBI" id="CHEBI:33019"/>
        <dbReference type="ChEBI" id="CHEBI:57692"/>
        <dbReference type="ChEBI" id="CHEBI:58210"/>
        <dbReference type="EC" id="2.7.7.2"/>
    </reaction>
</comment>
<evidence type="ECO:0000256" key="5">
    <source>
        <dbReference type="ARBA" id="ARBA00022643"/>
    </source>
</evidence>
<evidence type="ECO:0000256" key="4">
    <source>
        <dbReference type="ARBA" id="ARBA00022630"/>
    </source>
</evidence>
<dbReference type="Proteomes" id="UP000196118">
    <property type="component" value="Chromosome"/>
</dbReference>
<evidence type="ECO:0000256" key="3">
    <source>
        <dbReference type="ARBA" id="ARBA00005201"/>
    </source>
</evidence>
<dbReference type="Pfam" id="PF06574">
    <property type="entry name" value="FAD_syn"/>
    <property type="match status" value="1"/>
</dbReference>
<dbReference type="RefSeq" id="WP_094104509.1">
    <property type="nucleotide sequence ID" value="NZ_CP159489.1"/>
</dbReference>
<dbReference type="InterPro" id="IPR014729">
    <property type="entry name" value="Rossmann-like_a/b/a_fold"/>
</dbReference>
<dbReference type="InterPro" id="IPR023465">
    <property type="entry name" value="Riboflavin_kinase_dom_sf"/>
</dbReference>
<evidence type="ECO:0000256" key="13">
    <source>
        <dbReference type="ARBA" id="ARBA00047880"/>
    </source>
</evidence>
<dbReference type="GO" id="GO:0009398">
    <property type="term" value="P:FMN biosynthetic process"/>
    <property type="evidence" value="ECO:0007669"/>
    <property type="project" value="UniProtKB-UniRule"/>
</dbReference>
<evidence type="ECO:0000256" key="7">
    <source>
        <dbReference type="ARBA" id="ARBA00022695"/>
    </source>
</evidence>
<dbReference type="PIRSF" id="PIRSF004491">
    <property type="entry name" value="FAD_Synth"/>
    <property type="match status" value="1"/>
</dbReference>
<keyword evidence="7 15" id="KW-0548">Nucleotidyltransferase</keyword>
<evidence type="ECO:0000256" key="14">
    <source>
        <dbReference type="ARBA" id="ARBA00049494"/>
    </source>
</evidence>
<gene>
    <name evidence="17" type="primary">ribF</name>
    <name evidence="17" type="ORF">S100892_01265</name>
</gene>
<dbReference type="NCBIfam" id="TIGR00083">
    <property type="entry name" value="ribF"/>
    <property type="match status" value="1"/>
</dbReference>
<keyword evidence="4 15" id="KW-0285">Flavoprotein</keyword>
<dbReference type="CDD" id="cd02064">
    <property type="entry name" value="FAD_synthetase_N"/>
    <property type="match status" value="1"/>
</dbReference>
<evidence type="ECO:0000313" key="17">
    <source>
        <dbReference type="EMBL" id="ARW19838.1"/>
    </source>
</evidence>
<keyword evidence="10 15" id="KW-0274">FAD</keyword>
<dbReference type="UniPathway" id="UPA00276">
    <property type="reaction ID" value="UER00406"/>
</dbReference>
<dbReference type="NCBIfam" id="TIGR00125">
    <property type="entry name" value="cyt_tran_rel"/>
    <property type="match status" value="1"/>
</dbReference>
<proteinExistence type="inferred from homology"/>
<reference evidence="17 18" key="1">
    <citation type="submission" date="2017-05" db="EMBL/GenBank/DDBJ databases">
        <title>Genome sequence of Pediococcus pentosaceus strain SRCM100892.</title>
        <authorList>
            <person name="Cho S.H."/>
        </authorList>
    </citation>
    <scope>NUCLEOTIDE SEQUENCE [LARGE SCALE GENOMIC DNA]</scope>
    <source>
        <strain evidence="17 18">SRCM100892</strain>
    </source>
</reference>